<proteinExistence type="predicted"/>
<dbReference type="Gene3D" id="2.30.110.10">
    <property type="entry name" value="Electron Transport, Fmn-binding Protein, Chain A"/>
    <property type="match status" value="1"/>
</dbReference>
<dbReference type="PANTHER" id="PTHR35176">
    <property type="entry name" value="HEME OXYGENASE HI_0854-RELATED"/>
    <property type="match status" value="1"/>
</dbReference>
<dbReference type="InterPro" id="IPR052019">
    <property type="entry name" value="F420H2_bilvrd_red/Heme_oxyg"/>
</dbReference>
<accession>A0ABU2F794</accession>
<comment type="caution">
    <text evidence="2">The sequence shown here is derived from an EMBL/GenBank/DDBJ whole genome shotgun (WGS) entry which is preliminary data.</text>
</comment>
<protein>
    <submittedName>
        <fullName evidence="2">Pyridoxamine 5'-phosphate oxidase family protein</fullName>
    </submittedName>
</protein>
<dbReference type="InterPro" id="IPR024747">
    <property type="entry name" value="Pyridox_Oxase-rel"/>
</dbReference>
<sequence length="130" mass="14573">MADDIPEAAVELLTSGVHVAHLATSYEDRPHVAPVWYNYRDGVVEIVTTGKKLDNVRRNPRVALSVQDDDSGDAQWGVTLRGTATVVEDDTADREIRHRINDRYGADEDEWAENTAVRIDVGSANYWTYD</sequence>
<organism evidence="2 3">
    <name type="scientific">Haloarcula saliterrae</name>
    <dbReference type="NCBI Taxonomy" id="2950534"/>
    <lineage>
        <taxon>Archaea</taxon>
        <taxon>Methanobacteriati</taxon>
        <taxon>Methanobacteriota</taxon>
        <taxon>Stenosarchaea group</taxon>
        <taxon>Halobacteria</taxon>
        <taxon>Halobacteriales</taxon>
        <taxon>Haloarculaceae</taxon>
        <taxon>Haloarcula</taxon>
    </lineage>
</organism>
<name>A0ABU2F794_9EURY</name>
<evidence type="ECO:0000256" key="1">
    <source>
        <dbReference type="ARBA" id="ARBA00023002"/>
    </source>
</evidence>
<dbReference type="Pfam" id="PF12900">
    <property type="entry name" value="Pyridox_ox_2"/>
    <property type="match status" value="1"/>
</dbReference>
<dbReference type="EMBL" id="JAMQON010000001">
    <property type="protein sequence ID" value="MDS0258067.1"/>
    <property type="molecule type" value="Genomic_DNA"/>
</dbReference>
<dbReference type="PANTHER" id="PTHR35176:SF6">
    <property type="entry name" value="HEME OXYGENASE HI_0854-RELATED"/>
    <property type="match status" value="1"/>
</dbReference>
<dbReference type="SUPFAM" id="SSF50475">
    <property type="entry name" value="FMN-binding split barrel"/>
    <property type="match status" value="1"/>
</dbReference>
<dbReference type="RefSeq" id="WP_310917627.1">
    <property type="nucleotide sequence ID" value="NZ_JAMQON010000001.1"/>
</dbReference>
<dbReference type="Proteomes" id="UP001259659">
    <property type="component" value="Unassembled WGS sequence"/>
</dbReference>
<reference evidence="2 3" key="1">
    <citation type="submission" date="2022-06" db="EMBL/GenBank/DDBJ databases">
        <title>Haloarcula sp. a new haloarchaeum isolate from saline soil.</title>
        <authorList>
            <person name="Strakova D."/>
            <person name="Galisteo C."/>
            <person name="Sanchez-Porro C."/>
            <person name="Ventosa A."/>
        </authorList>
    </citation>
    <scope>NUCLEOTIDE SEQUENCE [LARGE SCALE GENOMIC DNA]</scope>
    <source>
        <strain evidence="2 3">S1CR25-12</strain>
    </source>
</reference>
<evidence type="ECO:0000313" key="2">
    <source>
        <dbReference type="EMBL" id="MDS0258067.1"/>
    </source>
</evidence>
<evidence type="ECO:0000313" key="3">
    <source>
        <dbReference type="Proteomes" id="UP001259659"/>
    </source>
</evidence>
<keyword evidence="1" id="KW-0560">Oxidoreductase</keyword>
<dbReference type="InterPro" id="IPR012349">
    <property type="entry name" value="Split_barrel_FMN-bd"/>
</dbReference>
<keyword evidence="3" id="KW-1185">Reference proteome</keyword>
<gene>
    <name evidence="2" type="ORF">NDI56_01440</name>
</gene>